<evidence type="ECO:0000313" key="2">
    <source>
        <dbReference type="EMBL" id="KAF2154387.1"/>
    </source>
</evidence>
<keyword evidence="1" id="KW-0732">Signal</keyword>
<dbReference type="EMBL" id="ML996084">
    <property type="protein sequence ID" value="KAF2154387.1"/>
    <property type="molecule type" value="Genomic_DNA"/>
</dbReference>
<feature type="signal peptide" evidence="1">
    <location>
        <begin position="1"/>
        <end position="21"/>
    </location>
</feature>
<dbReference type="Proteomes" id="UP000799439">
    <property type="component" value="Unassembled WGS sequence"/>
</dbReference>
<accession>A0A9P4J2R4</accession>
<protein>
    <recommendedName>
        <fullName evidence="4">Secreted protein</fullName>
    </recommendedName>
</protein>
<proteinExistence type="predicted"/>
<sequence>MPEKTPLWVTLPLLPWLRWLGGPAIRLPAPTHHLPFLVQTQPPLGVQRPDPNLNHGSGALGSLSSATFTPFPLCSPYILALRHTVVGQHPQC</sequence>
<organism evidence="2 3">
    <name type="scientific">Myriangium duriaei CBS 260.36</name>
    <dbReference type="NCBI Taxonomy" id="1168546"/>
    <lineage>
        <taxon>Eukaryota</taxon>
        <taxon>Fungi</taxon>
        <taxon>Dikarya</taxon>
        <taxon>Ascomycota</taxon>
        <taxon>Pezizomycotina</taxon>
        <taxon>Dothideomycetes</taxon>
        <taxon>Dothideomycetidae</taxon>
        <taxon>Myriangiales</taxon>
        <taxon>Myriangiaceae</taxon>
        <taxon>Myriangium</taxon>
    </lineage>
</organism>
<name>A0A9P4J2R4_9PEZI</name>
<gene>
    <name evidence="2" type="ORF">K461DRAFT_277511</name>
</gene>
<comment type="caution">
    <text evidence="2">The sequence shown here is derived from an EMBL/GenBank/DDBJ whole genome shotgun (WGS) entry which is preliminary data.</text>
</comment>
<evidence type="ECO:0000256" key="1">
    <source>
        <dbReference type="SAM" id="SignalP"/>
    </source>
</evidence>
<feature type="chain" id="PRO_5040178459" description="Secreted protein" evidence="1">
    <location>
        <begin position="22"/>
        <end position="92"/>
    </location>
</feature>
<dbReference type="AlphaFoldDB" id="A0A9P4J2R4"/>
<reference evidence="2" key="1">
    <citation type="journal article" date="2020" name="Stud. Mycol.">
        <title>101 Dothideomycetes genomes: a test case for predicting lifestyles and emergence of pathogens.</title>
        <authorList>
            <person name="Haridas S."/>
            <person name="Albert R."/>
            <person name="Binder M."/>
            <person name="Bloem J."/>
            <person name="Labutti K."/>
            <person name="Salamov A."/>
            <person name="Andreopoulos B."/>
            <person name="Baker S."/>
            <person name="Barry K."/>
            <person name="Bills G."/>
            <person name="Bluhm B."/>
            <person name="Cannon C."/>
            <person name="Castanera R."/>
            <person name="Culley D."/>
            <person name="Daum C."/>
            <person name="Ezra D."/>
            <person name="Gonzalez J."/>
            <person name="Henrissat B."/>
            <person name="Kuo A."/>
            <person name="Liang C."/>
            <person name="Lipzen A."/>
            <person name="Lutzoni F."/>
            <person name="Magnuson J."/>
            <person name="Mondo S."/>
            <person name="Nolan M."/>
            <person name="Ohm R."/>
            <person name="Pangilinan J."/>
            <person name="Park H.-J."/>
            <person name="Ramirez L."/>
            <person name="Alfaro M."/>
            <person name="Sun H."/>
            <person name="Tritt A."/>
            <person name="Yoshinaga Y."/>
            <person name="Zwiers L.-H."/>
            <person name="Turgeon B."/>
            <person name="Goodwin S."/>
            <person name="Spatafora J."/>
            <person name="Crous P."/>
            <person name="Grigoriev I."/>
        </authorList>
    </citation>
    <scope>NUCLEOTIDE SEQUENCE</scope>
    <source>
        <strain evidence="2">CBS 260.36</strain>
    </source>
</reference>
<evidence type="ECO:0000313" key="3">
    <source>
        <dbReference type="Proteomes" id="UP000799439"/>
    </source>
</evidence>
<keyword evidence="3" id="KW-1185">Reference proteome</keyword>
<evidence type="ECO:0008006" key="4">
    <source>
        <dbReference type="Google" id="ProtNLM"/>
    </source>
</evidence>